<evidence type="ECO:0000256" key="1">
    <source>
        <dbReference type="SAM" id="MobiDB-lite"/>
    </source>
</evidence>
<feature type="compositionally biased region" description="Basic and acidic residues" evidence="1">
    <location>
        <begin position="57"/>
        <end position="78"/>
    </location>
</feature>
<gene>
    <name evidence="2" type="ORF">Cpa01nite_19640</name>
</gene>
<reference evidence="2" key="1">
    <citation type="submission" date="2021-01" db="EMBL/GenBank/DDBJ databases">
        <title>Whole genome shotgun sequence of Cellulomonas pakistanensis NBRC 110800.</title>
        <authorList>
            <person name="Komaki H."/>
            <person name="Tamura T."/>
        </authorList>
    </citation>
    <scope>NUCLEOTIDE SEQUENCE</scope>
    <source>
        <strain evidence="2">NBRC 110800</strain>
    </source>
</reference>
<protein>
    <submittedName>
        <fullName evidence="2">Uncharacterized protein</fullName>
    </submittedName>
</protein>
<evidence type="ECO:0000313" key="2">
    <source>
        <dbReference type="EMBL" id="GIG36583.1"/>
    </source>
</evidence>
<evidence type="ECO:0000313" key="3">
    <source>
        <dbReference type="Proteomes" id="UP000642125"/>
    </source>
</evidence>
<accession>A0A919PAG5</accession>
<dbReference type="Proteomes" id="UP000642125">
    <property type="component" value="Unassembled WGS sequence"/>
</dbReference>
<dbReference type="RefSeq" id="WP_203668605.1">
    <property type="nucleotide sequence ID" value="NZ_BONO01000013.1"/>
</dbReference>
<proteinExistence type="predicted"/>
<feature type="region of interest" description="Disordered" evidence="1">
    <location>
        <begin position="57"/>
        <end position="109"/>
    </location>
</feature>
<keyword evidence="3" id="KW-1185">Reference proteome</keyword>
<organism evidence="2 3">
    <name type="scientific">Cellulomonas pakistanensis</name>
    <dbReference type="NCBI Taxonomy" id="992287"/>
    <lineage>
        <taxon>Bacteria</taxon>
        <taxon>Bacillati</taxon>
        <taxon>Actinomycetota</taxon>
        <taxon>Actinomycetes</taxon>
        <taxon>Micrococcales</taxon>
        <taxon>Cellulomonadaceae</taxon>
        <taxon>Cellulomonas</taxon>
    </lineage>
</organism>
<dbReference type="EMBL" id="BONO01000013">
    <property type="protein sequence ID" value="GIG36583.1"/>
    <property type="molecule type" value="Genomic_DNA"/>
</dbReference>
<comment type="caution">
    <text evidence="2">The sequence shown here is derived from an EMBL/GenBank/DDBJ whole genome shotgun (WGS) entry which is preliminary data.</text>
</comment>
<sequence length="232" mass="23852">MSRLAPLARAARRLPRRTVVAGGSVLVVAALVTTAAFTDSTVIRVRDGLRTPEQMRLEVKSHNTRDLSDDGSWRRLAEDGEDGPVQPAPGSGATVPLPRGGTLSPGGEPAVVHIPVRNTSGALDATVQVGLLVRGDLEDPTPSAWAVRPDGTAATVGEANAAYVDALLVDVLLDDELVADDLPVAHVPTVLGALPAGTARLVTVEVRLPDDGDLALVNGGVASLTAHLTATT</sequence>
<dbReference type="AlphaFoldDB" id="A0A919PAG5"/>
<name>A0A919PAG5_9CELL</name>